<organism evidence="1">
    <name type="scientific">Zea mays</name>
    <name type="common">Maize</name>
    <dbReference type="NCBI Taxonomy" id="4577"/>
    <lineage>
        <taxon>Eukaryota</taxon>
        <taxon>Viridiplantae</taxon>
        <taxon>Streptophyta</taxon>
        <taxon>Embryophyta</taxon>
        <taxon>Tracheophyta</taxon>
        <taxon>Spermatophyta</taxon>
        <taxon>Magnoliopsida</taxon>
        <taxon>Liliopsida</taxon>
        <taxon>Poales</taxon>
        <taxon>Poaceae</taxon>
        <taxon>PACMAD clade</taxon>
        <taxon>Panicoideae</taxon>
        <taxon>Andropogonodae</taxon>
        <taxon>Andropogoneae</taxon>
        <taxon>Tripsacinae</taxon>
        <taxon>Zea</taxon>
    </lineage>
</organism>
<gene>
    <name evidence="1" type="ORF">ZEAMMB73_Zm00001d035927</name>
</gene>
<proteinExistence type="predicted"/>
<dbReference type="ExpressionAtlas" id="A0A1D6LJP9">
    <property type="expression patterns" value="baseline and differential"/>
</dbReference>
<protein>
    <submittedName>
        <fullName evidence="1">Uncharacterized protein</fullName>
    </submittedName>
</protein>
<dbReference type="STRING" id="4577.A0A1D6LJP9"/>
<dbReference type="AlphaFoldDB" id="A0A1D6LJP9"/>
<dbReference type="EMBL" id="CM000782">
    <property type="protein sequence ID" value="AQK79963.1"/>
    <property type="molecule type" value="Genomic_DNA"/>
</dbReference>
<sequence length="112" mass="12127">MATPRKPIKLTLPSHKTTIGKFLTHSGTFTDGDLRVNKDGLRIVSRREGGEDTMEALVTETRIEGKESKTSIEAIAQVLASSRYLQNVLVAAIKRSGNGGDATCVEVEMLVL</sequence>
<name>A0A1D6LJP9_MAIZE</name>
<evidence type="ECO:0000313" key="1">
    <source>
        <dbReference type="EMBL" id="AQK79963.1"/>
    </source>
</evidence>
<accession>A0A1D6LJP9</accession>
<dbReference type="InParanoid" id="A0A1D6LJP9"/>
<reference evidence="1" key="1">
    <citation type="submission" date="2015-12" db="EMBL/GenBank/DDBJ databases">
        <title>Update maize B73 reference genome by single molecule sequencing technologies.</title>
        <authorList>
            <consortium name="Maize Genome Sequencing Project"/>
            <person name="Ware D."/>
        </authorList>
    </citation>
    <scope>NUCLEOTIDE SEQUENCE</scope>
    <source>
        <tissue evidence="1">Seedling</tissue>
    </source>
</reference>